<proteinExistence type="predicted"/>
<reference evidence="1" key="1">
    <citation type="submission" date="2014-09" db="EMBL/GenBank/DDBJ databases">
        <authorList>
            <person name="Magalhaes I.L.F."/>
            <person name="Oliveira U."/>
            <person name="Santos F.R."/>
            <person name="Vidigal T.H.D.A."/>
            <person name="Brescovit A.D."/>
            <person name="Santos A.J."/>
        </authorList>
    </citation>
    <scope>NUCLEOTIDE SEQUENCE</scope>
    <source>
        <tissue evidence="1">Shoot tissue taken approximately 20 cm above the soil surface</tissue>
    </source>
</reference>
<name>A0A0A9BEE7_ARUDO</name>
<evidence type="ECO:0000313" key="1">
    <source>
        <dbReference type="EMBL" id="JAD57652.1"/>
    </source>
</evidence>
<accession>A0A0A9BEE7</accession>
<reference evidence="1" key="2">
    <citation type="journal article" date="2015" name="Data Brief">
        <title>Shoot transcriptome of the giant reed, Arundo donax.</title>
        <authorList>
            <person name="Barrero R.A."/>
            <person name="Guerrero F.D."/>
            <person name="Moolhuijzen P."/>
            <person name="Goolsby J.A."/>
            <person name="Tidwell J."/>
            <person name="Bellgard S.E."/>
            <person name="Bellgard M.I."/>
        </authorList>
    </citation>
    <scope>NUCLEOTIDE SEQUENCE</scope>
    <source>
        <tissue evidence="1">Shoot tissue taken approximately 20 cm above the soil surface</tissue>
    </source>
</reference>
<sequence length="31" mass="3505">MSFFGQVLQAFCLRPFFVSGYQLIFDATIGT</sequence>
<protein>
    <submittedName>
        <fullName evidence="1">Uncharacterized protein</fullName>
    </submittedName>
</protein>
<organism evidence="1">
    <name type="scientific">Arundo donax</name>
    <name type="common">Giant reed</name>
    <name type="synonym">Donax arundinaceus</name>
    <dbReference type="NCBI Taxonomy" id="35708"/>
    <lineage>
        <taxon>Eukaryota</taxon>
        <taxon>Viridiplantae</taxon>
        <taxon>Streptophyta</taxon>
        <taxon>Embryophyta</taxon>
        <taxon>Tracheophyta</taxon>
        <taxon>Spermatophyta</taxon>
        <taxon>Magnoliopsida</taxon>
        <taxon>Liliopsida</taxon>
        <taxon>Poales</taxon>
        <taxon>Poaceae</taxon>
        <taxon>PACMAD clade</taxon>
        <taxon>Arundinoideae</taxon>
        <taxon>Arundineae</taxon>
        <taxon>Arundo</taxon>
    </lineage>
</organism>
<dbReference type="EMBL" id="GBRH01240243">
    <property type="protein sequence ID" value="JAD57652.1"/>
    <property type="molecule type" value="Transcribed_RNA"/>
</dbReference>
<dbReference type="AlphaFoldDB" id="A0A0A9BEE7"/>